<sequence length="610" mass="69481">MATTHDEDGFHRTMHASIMELDEEHYRPGTPPPSRTPSPPPYKRQRAEKRLAIPKRVLRLLDLEAQDDFDTEDNNDEIQEVTGDFIDDEPNHELHYDLPFRDEDQETVRKDAEFLRETAALYAEHTLEERERERREVEQLVDEDISQFPPTINPPLYTFYVSSHWEHRLVDFMGTLDGIALVGTPGPSSCVVFFEIETSKLMAVANAAKKWMWSHRVRFRGPQEISPFEISPLLNFPQSTAFNPADLRYNCFGRLKSTAMHGLYHNDLVFVDVADYDRLWVVPRVHLASPALPNQPPSAPFGQPRPPASANPPNQPRPPRRLLDVVALKRDLPEDQLVFNDRCTRCQWGSRLFSPTSGLEILPLALKHDVVRVHPREDEVDLFMASNCEEIHATFTGPSCALQEGDRVLVVDQQLCIDGDGGKIVAIFERREGSNRVRMAVVSRPEWIVAELEPRYIVRPVSSLRLHILSWRRAVNIGDRVIVVAGSGFRGYSGRIFDLPTPTSIRFESLEPETLEVEVALRHVRLDFRRGDVVRVVRGDHKDKIGLVVALCLGGDMDVYVCDSARINKCLRPSFMTAGTKFSWHPQRLRNVLALSSDSPRDGLVVILHK</sequence>
<feature type="compositionally biased region" description="Basic and acidic residues" evidence="1">
    <location>
        <begin position="1"/>
        <end position="11"/>
    </location>
</feature>
<dbReference type="AlphaFoldDB" id="A0AAD6UUC4"/>
<reference evidence="2" key="1">
    <citation type="submission" date="2023-03" db="EMBL/GenBank/DDBJ databases">
        <title>Massive genome expansion in bonnet fungi (Mycena s.s.) driven by repeated elements and novel gene families across ecological guilds.</title>
        <authorList>
            <consortium name="Lawrence Berkeley National Laboratory"/>
            <person name="Harder C.B."/>
            <person name="Miyauchi S."/>
            <person name="Viragh M."/>
            <person name="Kuo A."/>
            <person name="Thoen E."/>
            <person name="Andreopoulos B."/>
            <person name="Lu D."/>
            <person name="Skrede I."/>
            <person name="Drula E."/>
            <person name="Henrissat B."/>
            <person name="Morin E."/>
            <person name="Kohler A."/>
            <person name="Barry K."/>
            <person name="LaButti K."/>
            <person name="Morin E."/>
            <person name="Salamov A."/>
            <person name="Lipzen A."/>
            <person name="Mereny Z."/>
            <person name="Hegedus B."/>
            <person name="Baldrian P."/>
            <person name="Stursova M."/>
            <person name="Weitz H."/>
            <person name="Taylor A."/>
            <person name="Grigoriev I.V."/>
            <person name="Nagy L.G."/>
            <person name="Martin F."/>
            <person name="Kauserud H."/>
        </authorList>
    </citation>
    <scope>NUCLEOTIDE SEQUENCE</scope>
    <source>
        <strain evidence="2">9144</strain>
    </source>
</reference>
<feature type="compositionally biased region" description="Pro residues" evidence="1">
    <location>
        <begin position="29"/>
        <end position="42"/>
    </location>
</feature>
<dbReference type="Proteomes" id="UP001219525">
    <property type="component" value="Unassembled WGS sequence"/>
</dbReference>
<name>A0AAD6UUC4_9AGAR</name>
<organism evidence="2 3">
    <name type="scientific">Mycena pura</name>
    <dbReference type="NCBI Taxonomy" id="153505"/>
    <lineage>
        <taxon>Eukaryota</taxon>
        <taxon>Fungi</taxon>
        <taxon>Dikarya</taxon>
        <taxon>Basidiomycota</taxon>
        <taxon>Agaricomycotina</taxon>
        <taxon>Agaricomycetes</taxon>
        <taxon>Agaricomycetidae</taxon>
        <taxon>Agaricales</taxon>
        <taxon>Marasmiineae</taxon>
        <taxon>Mycenaceae</taxon>
        <taxon>Mycena</taxon>
    </lineage>
</organism>
<proteinExistence type="predicted"/>
<evidence type="ECO:0000313" key="3">
    <source>
        <dbReference type="Proteomes" id="UP001219525"/>
    </source>
</evidence>
<evidence type="ECO:0008006" key="4">
    <source>
        <dbReference type="Google" id="ProtNLM"/>
    </source>
</evidence>
<feature type="region of interest" description="Disordered" evidence="1">
    <location>
        <begin position="292"/>
        <end position="320"/>
    </location>
</feature>
<keyword evidence="3" id="KW-1185">Reference proteome</keyword>
<protein>
    <recommendedName>
        <fullName evidence="4">Chromatin elongation factor spt5</fullName>
    </recommendedName>
</protein>
<evidence type="ECO:0000313" key="2">
    <source>
        <dbReference type="EMBL" id="KAJ7195088.1"/>
    </source>
</evidence>
<feature type="region of interest" description="Disordered" evidence="1">
    <location>
        <begin position="1"/>
        <end position="49"/>
    </location>
</feature>
<comment type="caution">
    <text evidence="2">The sequence shown here is derived from an EMBL/GenBank/DDBJ whole genome shotgun (WGS) entry which is preliminary data.</text>
</comment>
<feature type="compositionally biased region" description="Pro residues" evidence="1">
    <location>
        <begin position="293"/>
        <end position="317"/>
    </location>
</feature>
<evidence type="ECO:0000256" key="1">
    <source>
        <dbReference type="SAM" id="MobiDB-lite"/>
    </source>
</evidence>
<dbReference type="EMBL" id="JARJCW010000093">
    <property type="protein sequence ID" value="KAJ7195088.1"/>
    <property type="molecule type" value="Genomic_DNA"/>
</dbReference>
<dbReference type="InterPro" id="IPR008991">
    <property type="entry name" value="Translation_prot_SH3-like_sf"/>
</dbReference>
<dbReference type="SUPFAM" id="SSF50104">
    <property type="entry name" value="Translation proteins SH3-like domain"/>
    <property type="match status" value="1"/>
</dbReference>
<accession>A0AAD6UUC4</accession>
<gene>
    <name evidence="2" type="ORF">GGX14DRAFT_575860</name>
</gene>